<dbReference type="InterPro" id="IPR038731">
    <property type="entry name" value="RgtA/B/C-like"/>
</dbReference>
<dbReference type="GO" id="GO:0016763">
    <property type="term" value="F:pentosyltransferase activity"/>
    <property type="evidence" value="ECO:0007669"/>
    <property type="project" value="TreeGrafter"/>
</dbReference>
<dbReference type="OrthoDB" id="9815691at2"/>
<reference evidence="12 13" key="1">
    <citation type="submission" date="2017-07" db="EMBL/GenBank/DDBJ databases">
        <title>Leptospira spp. isolated from tropical soils.</title>
        <authorList>
            <person name="Thibeaux R."/>
            <person name="Iraola G."/>
            <person name="Ferres I."/>
            <person name="Bierque E."/>
            <person name="Girault D."/>
            <person name="Soupe-Gilbert M.-E."/>
            <person name="Picardeau M."/>
            <person name="Goarant C."/>
        </authorList>
    </citation>
    <scope>NUCLEOTIDE SEQUENCE [LARGE SCALE GENOMIC DNA]</scope>
    <source>
        <strain evidence="11 13">FH1-B-B1</strain>
        <strain evidence="10 12">FH1-B-C1</strain>
    </source>
</reference>
<feature type="transmembrane region" description="Helical" evidence="8">
    <location>
        <begin position="70"/>
        <end position="91"/>
    </location>
</feature>
<dbReference type="EMBL" id="NPDZ01000014">
    <property type="protein sequence ID" value="PJZ72066.1"/>
    <property type="molecule type" value="Genomic_DNA"/>
</dbReference>
<dbReference type="InterPro" id="IPR050297">
    <property type="entry name" value="LipidA_mod_glycosyltrf_83"/>
</dbReference>
<evidence type="ECO:0000313" key="11">
    <source>
        <dbReference type="EMBL" id="PJZ72066.1"/>
    </source>
</evidence>
<evidence type="ECO:0000256" key="5">
    <source>
        <dbReference type="ARBA" id="ARBA00022692"/>
    </source>
</evidence>
<keyword evidence="2" id="KW-1003">Cell membrane</keyword>
<evidence type="ECO:0000256" key="6">
    <source>
        <dbReference type="ARBA" id="ARBA00022989"/>
    </source>
</evidence>
<evidence type="ECO:0000256" key="4">
    <source>
        <dbReference type="ARBA" id="ARBA00022679"/>
    </source>
</evidence>
<dbReference type="GO" id="GO:0010041">
    <property type="term" value="P:response to iron(III) ion"/>
    <property type="evidence" value="ECO:0007669"/>
    <property type="project" value="TreeGrafter"/>
</dbReference>
<keyword evidence="12" id="KW-1185">Reference proteome</keyword>
<evidence type="ECO:0000256" key="7">
    <source>
        <dbReference type="ARBA" id="ARBA00023136"/>
    </source>
</evidence>
<feature type="transmembrane region" description="Helical" evidence="8">
    <location>
        <begin position="421"/>
        <end position="440"/>
    </location>
</feature>
<evidence type="ECO:0000256" key="3">
    <source>
        <dbReference type="ARBA" id="ARBA00022676"/>
    </source>
</evidence>
<dbReference type="Proteomes" id="UP000231962">
    <property type="component" value="Unassembled WGS sequence"/>
</dbReference>
<evidence type="ECO:0000256" key="2">
    <source>
        <dbReference type="ARBA" id="ARBA00022475"/>
    </source>
</evidence>
<feature type="transmembrane region" description="Helical" evidence="8">
    <location>
        <begin position="195"/>
        <end position="215"/>
    </location>
</feature>
<feature type="transmembrane region" description="Helical" evidence="8">
    <location>
        <begin position="392"/>
        <end position="409"/>
    </location>
</feature>
<evidence type="ECO:0000313" key="13">
    <source>
        <dbReference type="Proteomes" id="UP000231990"/>
    </source>
</evidence>
<protein>
    <submittedName>
        <fullName evidence="11">Glycosyl transferase</fullName>
    </submittedName>
</protein>
<evidence type="ECO:0000256" key="8">
    <source>
        <dbReference type="SAM" id="Phobius"/>
    </source>
</evidence>
<evidence type="ECO:0000256" key="1">
    <source>
        <dbReference type="ARBA" id="ARBA00004651"/>
    </source>
</evidence>
<dbReference type="PANTHER" id="PTHR33908:SF3">
    <property type="entry name" value="UNDECAPRENYL PHOSPHATE-ALPHA-4-AMINO-4-DEOXY-L-ARABINOSE ARABINOSYL TRANSFERASE"/>
    <property type="match status" value="1"/>
</dbReference>
<feature type="transmembrane region" description="Helical" evidence="8">
    <location>
        <begin position="349"/>
        <end position="372"/>
    </location>
</feature>
<feature type="transmembrane region" description="Helical" evidence="8">
    <location>
        <begin position="317"/>
        <end position="337"/>
    </location>
</feature>
<dbReference type="Pfam" id="PF13231">
    <property type="entry name" value="PMT_2"/>
    <property type="match status" value="1"/>
</dbReference>
<feature type="transmembrane region" description="Helical" evidence="8">
    <location>
        <begin position="97"/>
        <end position="117"/>
    </location>
</feature>
<evidence type="ECO:0000313" key="12">
    <source>
        <dbReference type="Proteomes" id="UP000231962"/>
    </source>
</evidence>
<dbReference type="GO" id="GO:0005886">
    <property type="term" value="C:plasma membrane"/>
    <property type="evidence" value="ECO:0007669"/>
    <property type="project" value="UniProtKB-SubCell"/>
</dbReference>
<keyword evidence="7 8" id="KW-0472">Membrane</keyword>
<feature type="transmembrane region" description="Helical" evidence="8">
    <location>
        <begin position="247"/>
        <end position="269"/>
    </location>
</feature>
<feature type="domain" description="Glycosyltransferase RgtA/B/C/D-like" evidence="9">
    <location>
        <begin position="50"/>
        <end position="208"/>
    </location>
</feature>
<keyword evidence="6 8" id="KW-1133">Transmembrane helix</keyword>
<dbReference type="AlphaFoldDB" id="A0A2M9ZJ31"/>
<sequence>MIYSAFLLLGLGAFPLIDWDENIYGTASKEMFFSGNYFRTTVNGQLFIEKPPLYFWLANLAYEIFGINEFATRIPSVLSAVISFAALVLFGKKHFGLKFGLIWALIYSSSLLPLVLARTAYIDHLFNTFILLGFLSLFEYDFEFPEGGKEARRWLVAAGFFTALAVLAKGPLGLVMPVISVFGMRLLGKRFRIPIVDLLLFAISFLSFVSIYYLTNYLLYGKEFLLGFIDFQNKLLTKSLESHTGPWFYHLIVVIFGFFPWTPFLVYYFSKQVRSKIFEIGTEEGTKNPAQRLAFGMATWAAFVFLVFSFVQTKLPHYSASVYFPLSFFTAILVYRFGEEFLQERKLRFALSLGAIVIGGLFASIPFFAGYLHQSIPDFTGNFPHFNFYDSIPGILLGVGISLVCILFVKTKKSDLVTRFILPTWAVLQIFLVSLSVTAVPKIIDLLQSKTLRLFDTAISQNGKVIFYKYLSFYPMFYRKEKIHIIGSYKFQDESELLKKRELENTFILCNRNSLLELQLIYPNRKFETISQEGDLILLRVD</sequence>
<feature type="transmembrane region" description="Helical" evidence="8">
    <location>
        <begin position="290"/>
        <end position="311"/>
    </location>
</feature>
<evidence type="ECO:0000259" key="9">
    <source>
        <dbReference type="Pfam" id="PF13231"/>
    </source>
</evidence>
<accession>A0A2M9ZJ31</accession>
<keyword evidence="4 11" id="KW-0808">Transferase</keyword>
<dbReference type="PANTHER" id="PTHR33908">
    <property type="entry name" value="MANNOSYLTRANSFERASE YKCB-RELATED"/>
    <property type="match status" value="1"/>
</dbReference>
<keyword evidence="5 8" id="KW-0812">Transmembrane</keyword>
<evidence type="ECO:0000313" key="10">
    <source>
        <dbReference type="EMBL" id="PJZ69560.1"/>
    </source>
</evidence>
<comment type="subcellular location">
    <subcellularLocation>
        <location evidence="1">Cell membrane</location>
        <topology evidence="1">Multi-pass membrane protein</topology>
    </subcellularLocation>
</comment>
<keyword evidence="3" id="KW-0328">Glycosyltransferase</keyword>
<feature type="transmembrane region" description="Helical" evidence="8">
    <location>
        <begin position="154"/>
        <end position="183"/>
    </location>
</feature>
<dbReference type="GO" id="GO:0009103">
    <property type="term" value="P:lipopolysaccharide biosynthetic process"/>
    <property type="evidence" value="ECO:0007669"/>
    <property type="project" value="UniProtKB-ARBA"/>
</dbReference>
<gene>
    <name evidence="10" type="ORF">CH360_10960</name>
    <name evidence="11" type="ORF">CH373_16360</name>
</gene>
<proteinExistence type="predicted"/>
<dbReference type="Proteomes" id="UP000231990">
    <property type="component" value="Unassembled WGS sequence"/>
</dbReference>
<name>A0A2M9ZJ31_9LEPT</name>
<dbReference type="EMBL" id="NPDY01000009">
    <property type="protein sequence ID" value="PJZ69560.1"/>
    <property type="molecule type" value="Genomic_DNA"/>
</dbReference>
<organism evidence="11 13">
    <name type="scientific">Leptospira perolatii</name>
    <dbReference type="NCBI Taxonomy" id="2023191"/>
    <lineage>
        <taxon>Bacteria</taxon>
        <taxon>Pseudomonadati</taxon>
        <taxon>Spirochaetota</taxon>
        <taxon>Spirochaetia</taxon>
        <taxon>Leptospirales</taxon>
        <taxon>Leptospiraceae</taxon>
        <taxon>Leptospira</taxon>
    </lineage>
</organism>
<comment type="caution">
    <text evidence="11">The sequence shown here is derived from an EMBL/GenBank/DDBJ whole genome shotgun (WGS) entry which is preliminary data.</text>
</comment>